<dbReference type="FunFam" id="1.10.10.10:FF:000479">
    <property type="entry name" value="Predicted protein"/>
    <property type="match status" value="1"/>
</dbReference>
<evidence type="ECO:0000259" key="6">
    <source>
        <dbReference type="SMART" id="SM00415"/>
    </source>
</evidence>
<dbReference type="GO" id="GO:0003700">
    <property type="term" value="F:DNA-binding transcription factor activity"/>
    <property type="evidence" value="ECO:0007669"/>
    <property type="project" value="InterPro"/>
</dbReference>
<evidence type="ECO:0000256" key="5">
    <source>
        <dbReference type="SAM" id="MobiDB-lite"/>
    </source>
</evidence>
<name>A0A8J9TJN0_PHATR</name>
<evidence type="ECO:0000256" key="2">
    <source>
        <dbReference type="ARBA" id="ARBA00023125"/>
    </source>
</evidence>
<accession>A0A8J9TJN0</accession>
<dbReference type="InterPro" id="IPR036390">
    <property type="entry name" value="WH_DNA-bd_sf"/>
</dbReference>
<organism evidence="7">
    <name type="scientific">Phaeodactylum tricornutum</name>
    <name type="common">Diatom</name>
    <dbReference type="NCBI Taxonomy" id="2850"/>
    <lineage>
        <taxon>Eukaryota</taxon>
        <taxon>Sar</taxon>
        <taxon>Stramenopiles</taxon>
        <taxon>Ochrophyta</taxon>
        <taxon>Bacillariophyta</taxon>
        <taxon>Bacillariophyceae</taxon>
        <taxon>Bacillariophycidae</taxon>
        <taxon>Naviculales</taxon>
        <taxon>Phaeodactylaceae</taxon>
        <taxon>Phaeodactylum</taxon>
    </lineage>
</organism>
<dbReference type="AlphaFoldDB" id="A0A8J9TJN0"/>
<dbReference type="PANTHER" id="PTHR10015">
    <property type="entry name" value="HEAT SHOCK TRANSCRIPTION FACTOR"/>
    <property type="match status" value="1"/>
</dbReference>
<dbReference type="GO" id="GO:0043565">
    <property type="term" value="F:sequence-specific DNA binding"/>
    <property type="evidence" value="ECO:0007669"/>
    <property type="project" value="InterPro"/>
</dbReference>
<sequence length="398" mass="43121">MSNNRTGPLSLNDLVALLNSGSPIDGLANILRGSAPTSPYAATAPPIARAMADATIGTSPVSRLWHQLTNLNNISTTASHGGGLNAEEALRILLGVQGQTPMQCPNLETGAPALQQQYAHLPAVHTVPPSDSNLSAQKLIDLLIRQQLLTQTHQTTAPIGAGNVGVQAPFAVAPYAPPPQQLNPDQAAVIAQLLRNNHQSAAPQLPEVPQAFLEARKPPAVGNLPHWRVATHEAVLNQNTAPLTTDLRLATKEVKRRSGRSGSFPQKLHQMLTDLEQQGSDVASFSSHGRSFSIHKPKEFVRDVMPKYCRMSRYTSFQRQLALYNIRRITEGPNKGSYCHELFVRGRPILATMINRNKSKASKKVQVSSESGNTETQEENDEEASLTSMNENGQDGEM</sequence>
<feature type="region of interest" description="Disordered" evidence="5">
    <location>
        <begin position="358"/>
        <end position="398"/>
    </location>
</feature>
<reference evidence="7" key="1">
    <citation type="submission" date="2022-02" db="EMBL/GenBank/DDBJ databases">
        <authorList>
            <person name="Giguere J D."/>
        </authorList>
    </citation>
    <scope>NUCLEOTIDE SEQUENCE</scope>
    <source>
        <strain evidence="7">CCAP 1055/1</strain>
    </source>
</reference>
<dbReference type="SUPFAM" id="SSF46785">
    <property type="entry name" value="Winged helix' DNA-binding domain"/>
    <property type="match status" value="1"/>
</dbReference>
<gene>
    <name evidence="7" type="ORF">PTTT1_LOCUS41507</name>
</gene>
<dbReference type="Proteomes" id="UP000836788">
    <property type="component" value="Chromosome 4"/>
</dbReference>
<evidence type="ECO:0000313" key="7">
    <source>
        <dbReference type="EMBL" id="CAG9289392.1"/>
    </source>
</evidence>
<comment type="subcellular location">
    <subcellularLocation>
        <location evidence="1">Nucleus</location>
    </subcellularLocation>
</comment>
<proteinExistence type="inferred from homology"/>
<dbReference type="Pfam" id="PF00447">
    <property type="entry name" value="HSF_DNA-bind"/>
    <property type="match status" value="1"/>
</dbReference>
<dbReference type="InterPro" id="IPR000232">
    <property type="entry name" value="HSF_DNA-bd"/>
</dbReference>
<feature type="compositionally biased region" description="Polar residues" evidence="5">
    <location>
        <begin position="385"/>
        <end position="398"/>
    </location>
</feature>
<dbReference type="GO" id="GO:0005634">
    <property type="term" value="C:nucleus"/>
    <property type="evidence" value="ECO:0007669"/>
    <property type="project" value="UniProtKB-SubCell"/>
</dbReference>
<dbReference type="EMBL" id="OU594945">
    <property type="protein sequence ID" value="CAG9289392.1"/>
    <property type="molecule type" value="Genomic_DNA"/>
</dbReference>
<keyword evidence="2" id="KW-0238">DNA-binding</keyword>
<dbReference type="Gene3D" id="1.10.10.10">
    <property type="entry name" value="Winged helix-like DNA-binding domain superfamily/Winged helix DNA-binding domain"/>
    <property type="match status" value="1"/>
</dbReference>
<dbReference type="InterPro" id="IPR036388">
    <property type="entry name" value="WH-like_DNA-bd_sf"/>
</dbReference>
<comment type="similarity">
    <text evidence="4">Belongs to the HSF family.</text>
</comment>
<dbReference type="SMART" id="SM00415">
    <property type="entry name" value="HSF"/>
    <property type="match status" value="1"/>
</dbReference>
<feature type="domain" description="HSF-type DNA-binding" evidence="6">
    <location>
        <begin position="260"/>
        <end position="357"/>
    </location>
</feature>
<protein>
    <recommendedName>
        <fullName evidence="6">HSF-type DNA-binding domain-containing protein</fullName>
    </recommendedName>
</protein>
<evidence type="ECO:0000256" key="3">
    <source>
        <dbReference type="ARBA" id="ARBA00023242"/>
    </source>
</evidence>
<evidence type="ECO:0000256" key="4">
    <source>
        <dbReference type="RuleBase" id="RU004020"/>
    </source>
</evidence>
<keyword evidence="3" id="KW-0539">Nucleus</keyword>
<evidence type="ECO:0000256" key="1">
    <source>
        <dbReference type="ARBA" id="ARBA00004123"/>
    </source>
</evidence>
<dbReference type="PANTHER" id="PTHR10015:SF206">
    <property type="entry name" value="HSF-TYPE DNA-BINDING DOMAIN-CONTAINING PROTEIN"/>
    <property type="match status" value="1"/>
</dbReference>